<dbReference type="InterPro" id="IPR039426">
    <property type="entry name" value="TonB-dep_rcpt-like"/>
</dbReference>
<evidence type="ECO:0000256" key="3">
    <source>
        <dbReference type="ARBA" id="ARBA00022452"/>
    </source>
</evidence>
<dbReference type="PROSITE" id="PS00430">
    <property type="entry name" value="TONB_DEPENDENT_REC_1"/>
    <property type="match status" value="1"/>
</dbReference>
<dbReference type="EMBL" id="MKKK01000035">
    <property type="protein sequence ID" value="OEY94045.1"/>
    <property type="molecule type" value="Genomic_DNA"/>
</dbReference>
<evidence type="ECO:0000256" key="4">
    <source>
        <dbReference type="ARBA" id="ARBA00022692"/>
    </source>
</evidence>
<dbReference type="AlphaFoldDB" id="A0A1E7R401"/>
<dbReference type="OrthoDB" id="9805434at2"/>
<evidence type="ECO:0000313" key="14">
    <source>
        <dbReference type="EMBL" id="OEY94045.1"/>
    </source>
</evidence>
<keyword evidence="8 9" id="KW-0998">Cell outer membrane</keyword>
<evidence type="ECO:0000259" key="13">
    <source>
        <dbReference type="Pfam" id="PF07715"/>
    </source>
</evidence>
<keyword evidence="15" id="KW-1185">Reference proteome</keyword>
<name>A0A1E7R401_9GAMM</name>
<dbReference type="GO" id="GO:0009279">
    <property type="term" value="C:cell outer membrane"/>
    <property type="evidence" value="ECO:0007669"/>
    <property type="project" value="UniProtKB-SubCell"/>
</dbReference>
<evidence type="ECO:0000256" key="6">
    <source>
        <dbReference type="ARBA" id="ARBA00023077"/>
    </source>
</evidence>
<evidence type="ECO:0000256" key="9">
    <source>
        <dbReference type="PROSITE-ProRule" id="PRU01360"/>
    </source>
</evidence>
<evidence type="ECO:0000256" key="8">
    <source>
        <dbReference type="ARBA" id="ARBA00023237"/>
    </source>
</evidence>
<dbReference type="InterPro" id="IPR012910">
    <property type="entry name" value="Plug_dom"/>
</dbReference>
<organism evidence="14 15">
    <name type="scientific">Acinetobacter qingfengensis</name>
    <dbReference type="NCBI Taxonomy" id="1262585"/>
    <lineage>
        <taxon>Bacteria</taxon>
        <taxon>Pseudomonadati</taxon>
        <taxon>Pseudomonadota</taxon>
        <taxon>Gammaproteobacteria</taxon>
        <taxon>Moraxellales</taxon>
        <taxon>Moraxellaceae</taxon>
        <taxon>Acinetobacter</taxon>
    </lineage>
</organism>
<keyword evidence="6 10" id="KW-0798">TonB box</keyword>
<dbReference type="PROSITE" id="PS51257">
    <property type="entry name" value="PROKAR_LIPOPROTEIN"/>
    <property type="match status" value="1"/>
</dbReference>
<dbReference type="Gene3D" id="2.40.170.20">
    <property type="entry name" value="TonB-dependent receptor, beta-barrel domain"/>
    <property type="match status" value="1"/>
</dbReference>
<keyword evidence="2 9" id="KW-0813">Transport</keyword>
<feature type="domain" description="TonB-dependent receptor-like beta-barrel" evidence="12">
    <location>
        <begin position="353"/>
        <end position="807"/>
    </location>
</feature>
<evidence type="ECO:0000256" key="11">
    <source>
        <dbReference type="RuleBase" id="RU003357"/>
    </source>
</evidence>
<sequence length="853" mass="92440">MLQEKLTQPDSKLWHFKISQLHQAIILVLSCGVASVLYAAEDTSNTSVPTEDKDVKQLESVVVVGNRGGIRTVTESPAPVDIISGEQLLKQGNSVALQDILAKLIPSFKVDTIKSWTNSYSAVARSAGLRSFGGGHTLVLVNGKRRHVGAQYVTNGSIIEGYQAADLNLIPISAIARIEVLRDGAAAQYGSDAISGVINIVLKSTDHGGSLTSTYGGRAHYSDHEKQNGETYQTNGDFGLPLGQEGFIHFAYDYKNQDAVTRAAAASGQFYSTINGQPDPRETTIDRWNYRAGIPSVEALNLAYNAELPLTDQAILYSNSTAGWRKAVTGLGFRRANSIYIVDEIYPDGVAPIMKLDESDFQTVWGIKGDQLWGWSWDISTSYGKNILDTTTTDNINASLGTNSPTNFGLQKYEAYQWVNNLDFKKSFDIGLGVNPLSVAWGLDYRKEGWSIKATDALAYADGGYVFNSGDNAGTKANVGLIGVALVQPDDEADIDRSNTAAYLDLGLDATQNWFVGLAGRFEHYDDSSGNTFNGKLTSRYAITPNLAVRGTVSSGFVAPSLVQQGYGTTTVGYGPDVNGIYANRKSKLVRPDATLAQALGAEELKPTKSKNYSLGLTFSPFDKFNIAIDAYRIDLKDRIAQTSALSGSGVSAILAANGFSDIQTVQYFANLFDTQTTGVDVVIDYTQQLQNYGRLRWNLGFNYNETKITGIADNPEELQGINVNRVGRAAIGAVTVANPKTKLTLGTNWQYQKFDINTRLSRYGSVISRGATAATDSYYGAKWIVDVDATYHLTDNLSVTLGADNLFNTYPDETTSAVILASGDISGGSKYPNISPFGSYGGYYYGRISYRF</sequence>
<evidence type="ECO:0000256" key="5">
    <source>
        <dbReference type="ARBA" id="ARBA00022729"/>
    </source>
</evidence>
<dbReference type="InterPro" id="IPR000531">
    <property type="entry name" value="Beta-barrel_TonB"/>
</dbReference>
<dbReference type="Pfam" id="PF07715">
    <property type="entry name" value="Plug"/>
    <property type="match status" value="1"/>
</dbReference>
<keyword evidence="5" id="KW-0732">Signal</keyword>
<comment type="similarity">
    <text evidence="9 11">Belongs to the TonB-dependent receptor family.</text>
</comment>
<keyword evidence="4 9" id="KW-0812">Transmembrane</keyword>
<dbReference type="SUPFAM" id="SSF56935">
    <property type="entry name" value="Porins"/>
    <property type="match status" value="1"/>
</dbReference>
<proteinExistence type="inferred from homology"/>
<dbReference type="STRING" id="1262585.BJI46_13655"/>
<dbReference type="Gene3D" id="2.170.130.10">
    <property type="entry name" value="TonB-dependent receptor, plug domain"/>
    <property type="match status" value="1"/>
</dbReference>
<evidence type="ECO:0000259" key="12">
    <source>
        <dbReference type="Pfam" id="PF00593"/>
    </source>
</evidence>
<feature type="short sequence motif" description="TonB box" evidence="10">
    <location>
        <begin position="60"/>
        <end position="66"/>
    </location>
</feature>
<dbReference type="InterPro" id="IPR037066">
    <property type="entry name" value="Plug_dom_sf"/>
</dbReference>
<dbReference type="Pfam" id="PF00593">
    <property type="entry name" value="TonB_dep_Rec_b-barrel"/>
    <property type="match status" value="1"/>
</dbReference>
<dbReference type="CDD" id="cd01347">
    <property type="entry name" value="ligand_gated_channel"/>
    <property type="match status" value="1"/>
</dbReference>
<keyword evidence="7 9" id="KW-0472">Membrane</keyword>
<evidence type="ECO:0000256" key="7">
    <source>
        <dbReference type="ARBA" id="ARBA00023136"/>
    </source>
</evidence>
<gene>
    <name evidence="14" type="ORF">BJI46_13655</name>
</gene>
<evidence type="ECO:0000256" key="1">
    <source>
        <dbReference type="ARBA" id="ARBA00004571"/>
    </source>
</evidence>
<comment type="caution">
    <text evidence="14">The sequence shown here is derived from an EMBL/GenBank/DDBJ whole genome shotgun (WGS) entry which is preliminary data.</text>
</comment>
<dbReference type="Proteomes" id="UP000185895">
    <property type="component" value="Unassembled WGS sequence"/>
</dbReference>
<keyword evidence="3 9" id="KW-1134">Transmembrane beta strand</keyword>
<reference evidence="14 15" key="1">
    <citation type="submission" date="2016-09" db="EMBL/GenBank/DDBJ databases">
        <authorList>
            <person name="Capua I."/>
            <person name="De Benedictis P."/>
            <person name="Joannis T."/>
            <person name="Lombin L.H."/>
            <person name="Cattoli G."/>
        </authorList>
    </citation>
    <scope>NUCLEOTIDE SEQUENCE [LARGE SCALE GENOMIC DNA]</scope>
    <source>
        <strain evidence="14 15">ANC 4671</strain>
    </source>
</reference>
<evidence type="ECO:0000256" key="10">
    <source>
        <dbReference type="PROSITE-ProRule" id="PRU10143"/>
    </source>
</evidence>
<dbReference type="PANTHER" id="PTHR47234:SF3">
    <property type="entry name" value="SECRETIN_TONB SHORT N-TERMINAL DOMAIN-CONTAINING PROTEIN"/>
    <property type="match status" value="1"/>
</dbReference>
<accession>A0A1E7R401</accession>
<comment type="subcellular location">
    <subcellularLocation>
        <location evidence="1 9">Cell outer membrane</location>
        <topology evidence="1 9">Multi-pass membrane protein</topology>
    </subcellularLocation>
</comment>
<dbReference type="InterPro" id="IPR010916">
    <property type="entry name" value="TonB_box_CS"/>
</dbReference>
<dbReference type="RefSeq" id="WP_070070318.1">
    <property type="nucleotide sequence ID" value="NZ_MKKK01000035.1"/>
</dbReference>
<dbReference type="InterPro" id="IPR036942">
    <property type="entry name" value="Beta-barrel_TonB_sf"/>
</dbReference>
<evidence type="ECO:0000256" key="2">
    <source>
        <dbReference type="ARBA" id="ARBA00022448"/>
    </source>
</evidence>
<dbReference type="PROSITE" id="PS52016">
    <property type="entry name" value="TONB_DEPENDENT_REC_3"/>
    <property type="match status" value="1"/>
</dbReference>
<feature type="domain" description="TonB-dependent receptor plug" evidence="13">
    <location>
        <begin position="74"/>
        <end position="197"/>
    </location>
</feature>
<evidence type="ECO:0000313" key="15">
    <source>
        <dbReference type="Proteomes" id="UP000185895"/>
    </source>
</evidence>
<dbReference type="PANTHER" id="PTHR47234">
    <property type="match status" value="1"/>
</dbReference>
<protein>
    <submittedName>
        <fullName evidence="14">Uncharacterized protein</fullName>
    </submittedName>
</protein>